<keyword evidence="3 5" id="KW-0831">Ubiquinone biosynthesis</keyword>
<dbReference type="SUPFAM" id="SSF53335">
    <property type="entry name" value="S-adenosyl-L-methionine-dependent methyltransferases"/>
    <property type="match status" value="1"/>
</dbReference>
<comment type="function">
    <text evidence="5">O-methyltransferase that catalyzes the 2 O-methylation steps in the ubiquinone biosynthetic pathway.</text>
</comment>
<comment type="catalytic activity">
    <reaction evidence="5">
        <text>a 3-demethylubiquinol + S-adenosyl-L-methionine = a ubiquinol + S-adenosyl-L-homocysteine + H(+)</text>
        <dbReference type="Rhea" id="RHEA:44380"/>
        <dbReference type="Rhea" id="RHEA-COMP:9566"/>
        <dbReference type="Rhea" id="RHEA-COMP:10914"/>
        <dbReference type="ChEBI" id="CHEBI:15378"/>
        <dbReference type="ChEBI" id="CHEBI:17976"/>
        <dbReference type="ChEBI" id="CHEBI:57856"/>
        <dbReference type="ChEBI" id="CHEBI:59789"/>
        <dbReference type="ChEBI" id="CHEBI:84422"/>
        <dbReference type="EC" id="2.1.1.64"/>
    </reaction>
</comment>
<protein>
    <recommendedName>
        <fullName evidence="5">Ubiquinone biosynthesis O-methyltransferase</fullName>
    </recommendedName>
    <alternativeName>
        <fullName evidence="5">2-polyprenyl-6-hydroxyphenol methylase</fullName>
        <ecNumber evidence="5">2.1.1.222</ecNumber>
    </alternativeName>
    <alternativeName>
        <fullName evidence="5">3-demethylubiquinone 3-O-methyltransferase</fullName>
        <ecNumber evidence="5">2.1.1.64</ecNumber>
    </alternativeName>
</protein>
<dbReference type="GO" id="GO:0032259">
    <property type="term" value="P:methylation"/>
    <property type="evidence" value="ECO:0007669"/>
    <property type="project" value="UniProtKB-KW"/>
</dbReference>
<feature type="domain" description="Methyltransferase type 11" evidence="6">
    <location>
        <begin position="55"/>
        <end position="150"/>
    </location>
</feature>
<dbReference type="GO" id="GO:0102208">
    <property type="term" value="F:2-polyprenyl-6-hydroxyphenol methylase activity"/>
    <property type="evidence" value="ECO:0007669"/>
    <property type="project" value="UniProtKB-EC"/>
</dbReference>
<keyword evidence="4 5" id="KW-0949">S-adenosyl-L-methionine</keyword>
<keyword evidence="1 5" id="KW-0489">Methyltransferase</keyword>
<dbReference type="HAMAP" id="MF_00472">
    <property type="entry name" value="UbiG"/>
    <property type="match status" value="1"/>
</dbReference>
<evidence type="ECO:0000256" key="1">
    <source>
        <dbReference type="ARBA" id="ARBA00022603"/>
    </source>
</evidence>
<gene>
    <name evidence="5 7" type="primary">ubiG</name>
    <name evidence="7" type="ORF">RM530_16870</name>
</gene>
<evidence type="ECO:0000256" key="2">
    <source>
        <dbReference type="ARBA" id="ARBA00022679"/>
    </source>
</evidence>
<dbReference type="GO" id="GO:0061542">
    <property type="term" value="F:3-demethylubiquinol 3-O-methyltransferase activity"/>
    <property type="evidence" value="ECO:0007669"/>
    <property type="project" value="UniProtKB-EC"/>
</dbReference>
<evidence type="ECO:0000256" key="4">
    <source>
        <dbReference type="ARBA" id="ARBA00022691"/>
    </source>
</evidence>
<keyword evidence="2 5" id="KW-0808">Transferase</keyword>
<keyword evidence="8" id="KW-1185">Reference proteome</keyword>
<evidence type="ECO:0000313" key="7">
    <source>
        <dbReference type="EMBL" id="MDT0499017.1"/>
    </source>
</evidence>
<proteinExistence type="inferred from homology"/>
<feature type="binding site" evidence="5">
    <location>
        <position position="78"/>
    </location>
    <ligand>
        <name>S-adenosyl-L-methionine</name>
        <dbReference type="ChEBI" id="CHEBI:59789"/>
    </ligand>
</feature>
<evidence type="ECO:0000256" key="5">
    <source>
        <dbReference type="HAMAP-Rule" id="MF_00472"/>
    </source>
</evidence>
<comment type="similarity">
    <text evidence="5">Belongs to the methyltransferase superfamily. UbiG/COQ3 family.</text>
</comment>
<evidence type="ECO:0000259" key="6">
    <source>
        <dbReference type="Pfam" id="PF08241"/>
    </source>
</evidence>
<dbReference type="CDD" id="cd02440">
    <property type="entry name" value="AdoMet_MTases"/>
    <property type="match status" value="1"/>
</dbReference>
<dbReference type="PANTHER" id="PTHR43464">
    <property type="entry name" value="METHYLTRANSFERASE"/>
    <property type="match status" value="1"/>
</dbReference>
<comment type="caution">
    <text evidence="7">The sequence shown here is derived from an EMBL/GenBank/DDBJ whole genome shotgun (WGS) entry which is preliminary data.</text>
</comment>
<dbReference type="PANTHER" id="PTHR43464:SF19">
    <property type="entry name" value="UBIQUINONE BIOSYNTHESIS O-METHYLTRANSFERASE, MITOCHONDRIAL"/>
    <property type="match status" value="1"/>
</dbReference>
<dbReference type="Pfam" id="PF08241">
    <property type="entry name" value="Methyltransf_11"/>
    <property type="match status" value="1"/>
</dbReference>
<dbReference type="InterPro" id="IPR010233">
    <property type="entry name" value="UbiG_MeTrfase"/>
</dbReference>
<dbReference type="RefSeq" id="WP_311366428.1">
    <property type="nucleotide sequence ID" value="NZ_JAVRIC010000032.1"/>
</dbReference>
<accession>A0ABU2WPL4</accession>
<feature type="binding site" evidence="5">
    <location>
        <position position="37"/>
    </location>
    <ligand>
        <name>S-adenosyl-L-methionine</name>
        <dbReference type="ChEBI" id="CHEBI:59789"/>
    </ligand>
</feature>
<sequence>MNVNVDPREISHFSALAARWWDPQGEMATLHHINPLRLRYIDQCLDGCQGKRIADVGCGGGLVAEGLAALGAEVTGIDLAGDALDVAREHAAAAGIAVDYQQISVEALADQQAGQYDAVTCLEMLEHVPDPESVIAACARLLKPGGELILSTINRNAKAFALAIVGAEWVLNLVPRGTHDYAKLIKPSELARGARGAGLEVIALRGLRYNPLLKAASLSDDVDVNYFMHVRKPA</sequence>
<reference evidence="7 8" key="1">
    <citation type="submission" date="2023-09" db="EMBL/GenBank/DDBJ databases">
        <authorList>
            <person name="Rey-Velasco X."/>
        </authorList>
    </citation>
    <scope>NUCLEOTIDE SEQUENCE [LARGE SCALE GENOMIC DNA]</scope>
    <source>
        <strain evidence="7 8">W345</strain>
    </source>
</reference>
<dbReference type="NCBIfam" id="TIGR01983">
    <property type="entry name" value="UbiG"/>
    <property type="match status" value="1"/>
</dbReference>
<dbReference type="EC" id="2.1.1.64" evidence="5"/>
<organism evidence="7 8">
    <name type="scientific">Banduia mediterranea</name>
    <dbReference type="NCBI Taxonomy" id="3075609"/>
    <lineage>
        <taxon>Bacteria</taxon>
        <taxon>Pseudomonadati</taxon>
        <taxon>Pseudomonadota</taxon>
        <taxon>Gammaproteobacteria</taxon>
        <taxon>Nevskiales</taxon>
        <taxon>Algiphilaceae</taxon>
        <taxon>Banduia</taxon>
    </lineage>
</organism>
<dbReference type="InterPro" id="IPR013216">
    <property type="entry name" value="Methyltransf_11"/>
</dbReference>
<comment type="catalytic activity">
    <reaction evidence="5">
        <text>a 3-(all-trans-polyprenyl)benzene-1,2-diol + S-adenosyl-L-methionine = a 2-methoxy-6-(all-trans-polyprenyl)phenol + S-adenosyl-L-homocysteine + H(+)</text>
        <dbReference type="Rhea" id="RHEA:31411"/>
        <dbReference type="Rhea" id="RHEA-COMP:9550"/>
        <dbReference type="Rhea" id="RHEA-COMP:9551"/>
        <dbReference type="ChEBI" id="CHEBI:15378"/>
        <dbReference type="ChEBI" id="CHEBI:57856"/>
        <dbReference type="ChEBI" id="CHEBI:59789"/>
        <dbReference type="ChEBI" id="CHEBI:62729"/>
        <dbReference type="ChEBI" id="CHEBI:62731"/>
        <dbReference type="EC" id="2.1.1.222"/>
    </reaction>
</comment>
<dbReference type="InterPro" id="IPR029063">
    <property type="entry name" value="SAM-dependent_MTases_sf"/>
</dbReference>
<dbReference type="EMBL" id="JAVRIC010000032">
    <property type="protein sequence ID" value="MDT0499017.1"/>
    <property type="molecule type" value="Genomic_DNA"/>
</dbReference>
<evidence type="ECO:0000256" key="3">
    <source>
        <dbReference type="ARBA" id="ARBA00022688"/>
    </source>
</evidence>
<evidence type="ECO:0000313" key="8">
    <source>
        <dbReference type="Proteomes" id="UP001254608"/>
    </source>
</evidence>
<dbReference type="Gene3D" id="3.40.50.150">
    <property type="entry name" value="Vaccinia Virus protein VP39"/>
    <property type="match status" value="1"/>
</dbReference>
<feature type="binding site" evidence="5">
    <location>
        <position position="57"/>
    </location>
    <ligand>
        <name>S-adenosyl-L-methionine</name>
        <dbReference type="ChEBI" id="CHEBI:59789"/>
    </ligand>
</feature>
<dbReference type="Proteomes" id="UP001254608">
    <property type="component" value="Unassembled WGS sequence"/>
</dbReference>
<feature type="binding site" evidence="5">
    <location>
        <position position="122"/>
    </location>
    <ligand>
        <name>S-adenosyl-L-methionine</name>
        <dbReference type="ChEBI" id="CHEBI:59789"/>
    </ligand>
</feature>
<name>A0ABU2WPL4_9GAMM</name>
<comment type="pathway">
    <text evidence="5">Cofactor biosynthesis; ubiquinone biosynthesis.</text>
</comment>
<dbReference type="EC" id="2.1.1.222" evidence="5"/>